<evidence type="ECO:0000256" key="2">
    <source>
        <dbReference type="ARBA" id="ARBA00010752"/>
    </source>
</evidence>
<keyword evidence="5 12" id="KW-0548">Nucleotidyltransferase</keyword>
<evidence type="ECO:0000256" key="4">
    <source>
        <dbReference type="ARBA" id="ARBA00022679"/>
    </source>
</evidence>
<dbReference type="GO" id="GO:0003887">
    <property type="term" value="F:DNA-directed DNA polymerase activity"/>
    <property type="evidence" value="ECO:0007669"/>
    <property type="project" value="UniProtKB-KW"/>
</dbReference>
<proteinExistence type="inferred from homology"/>
<feature type="domain" description="DNA polymerase III beta sliding clamp C-terminal" evidence="11">
    <location>
        <begin position="246"/>
        <end position="359"/>
    </location>
</feature>
<evidence type="ECO:0000313" key="12">
    <source>
        <dbReference type="EMBL" id="QNM15461.1"/>
    </source>
</evidence>
<dbReference type="GO" id="GO:0009360">
    <property type="term" value="C:DNA polymerase III complex"/>
    <property type="evidence" value="ECO:0007669"/>
    <property type="project" value="InterPro"/>
</dbReference>
<dbReference type="PANTHER" id="PTHR30478:SF0">
    <property type="entry name" value="BETA SLIDING CLAMP"/>
    <property type="match status" value="1"/>
</dbReference>
<dbReference type="Pfam" id="PF00712">
    <property type="entry name" value="DNA_pol3_beta"/>
    <property type="match status" value="1"/>
</dbReference>
<dbReference type="InterPro" id="IPR022634">
    <property type="entry name" value="DNA_polIII_beta_N"/>
</dbReference>
<dbReference type="Pfam" id="PF02768">
    <property type="entry name" value="DNA_pol3_beta_3"/>
    <property type="match status" value="1"/>
</dbReference>
<dbReference type="SUPFAM" id="SSF55979">
    <property type="entry name" value="DNA clamp"/>
    <property type="match status" value="3"/>
</dbReference>
<comment type="subcellular location">
    <subcellularLocation>
        <location evidence="1">Cytoplasm</location>
    </subcellularLocation>
</comment>
<evidence type="ECO:0000256" key="8">
    <source>
        <dbReference type="ARBA" id="ARBA00023125"/>
    </source>
</evidence>
<sequence length="363" mass="41222">MKFSIEREKLISILSEYNNILRDNPIKPVIAGLKIVAKDNLVTFIGTNLEVELIKKIEAVVDVPGEIVIKHALLLEYIKLLDEQTIQFTLDKGFINVHQAEFSILDNESYPSINELEIKPLLKIEGSPFVQLLDKTKFAASQSTDNIQINCVRVVFKMDELNLVSTDSYRLLFLKEAIPCLENREISVPMETVNILCKLLKDYPNEITVGYQNDTLIITWNDSYFSSKTIALQYPDFKTILRISSFEKSMEFNVTELKSALKKVMTVAKTSLDAKFGAKFTFSGKTLVINAFSGKAKINQKVNMIKNGEDFKASLNCKFLAEYIDNLSKNVIISGTNSSSMFEVKEINNDNYIYILMPLAFRE</sequence>
<evidence type="ECO:0000256" key="1">
    <source>
        <dbReference type="ARBA" id="ARBA00004496"/>
    </source>
</evidence>
<keyword evidence="7" id="KW-0239">DNA-directed DNA polymerase</keyword>
<accession>A0A7G9GXC9</accession>
<evidence type="ECO:0000256" key="7">
    <source>
        <dbReference type="ARBA" id="ARBA00022932"/>
    </source>
</evidence>
<dbReference type="InterPro" id="IPR022635">
    <property type="entry name" value="DNA_polIII_beta_C"/>
</dbReference>
<dbReference type="PANTHER" id="PTHR30478">
    <property type="entry name" value="DNA POLYMERASE III SUBUNIT BETA"/>
    <property type="match status" value="1"/>
</dbReference>
<dbReference type="GO" id="GO:0008408">
    <property type="term" value="F:3'-5' exonuclease activity"/>
    <property type="evidence" value="ECO:0007669"/>
    <property type="project" value="InterPro"/>
</dbReference>
<dbReference type="KEGG" id="fho:H9Q81_01075"/>
<name>A0A7G9GXC9_9FUSO</name>
<dbReference type="Proteomes" id="UP000515913">
    <property type="component" value="Chromosome"/>
</dbReference>
<reference evidence="12 13" key="1">
    <citation type="submission" date="2020-08" db="EMBL/GenBank/DDBJ databases">
        <authorList>
            <person name="Liu C."/>
            <person name="Sun Q."/>
        </authorList>
    </citation>
    <scope>NUCLEOTIDE SEQUENCE [LARGE SCALE GENOMIC DNA]</scope>
    <source>
        <strain evidence="12 13">NSJ-57</strain>
    </source>
</reference>
<evidence type="ECO:0000256" key="3">
    <source>
        <dbReference type="ARBA" id="ARBA00022490"/>
    </source>
</evidence>
<dbReference type="GO" id="GO:0003677">
    <property type="term" value="F:DNA binding"/>
    <property type="evidence" value="ECO:0007669"/>
    <property type="project" value="UniProtKB-KW"/>
</dbReference>
<keyword evidence="13" id="KW-1185">Reference proteome</keyword>
<dbReference type="GO" id="GO:0006271">
    <property type="term" value="P:DNA strand elongation involved in DNA replication"/>
    <property type="evidence" value="ECO:0007669"/>
    <property type="project" value="TreeGrafter"/>
</dbReference>
<comment type="similarity">
    <text evidence="2">Belongs to the beta sliding clamp family.</text>
</comment>
<dbReference type="EMBL" id="CP060637">
    <property type="protein sequence ID" value="QNM15461.1"/>
    <property type="molecule type" value="Genomic_DNA"/>
</dbReference>
<dbReference type="InterPro" id="IPR022637">
    <property type="entry name" value="DNA_polIII_beta_cen"/>
</dbReference>
<dbReference type="NCBIfam" id="TIGR00663">
    <property type="entry name" value="dnan"/>
    <property type="match status" value="1"/>
</dbReference>
<gene>
    <name evidence="12" type="primary">dnaN</name>
    <name evidence="12" type="ORF">H9Q81_01075</name>
</gene>
<dbReference type="Pfam" id="PF02767">
    <property type="entry name" value="DNA_pol3_beta_2"/>
    <property type="match status" value="1"/>
</dbReference>
<organism evidence="12 13">
    <name type="scientific">Fusobacterium hominis</name>
    <dbReference type="NCBI Taxonomy" id="2764326"/>
    <lineage>
        <taxon>Bacteria</taxon>
        <taxon>Fusobacteriati</taxon>
        <taxon>Fusobacteriota</taxon>
        <taxon>Fusobacteriia</taxon>
        <taxon>Fusobacteriales</taxon>
        <taxon>Fusobacteriaceae</taxon>
        <taxon>Fusobacterium</taxon>
    </lineage>
</organism>
<keyword evidence="4 12" id="KW-0808">Transferase</keyword>
<dbReference type="GO" id="GO:0005737">
    <property type="term" value="C:cytoplasm"/>
    <property type="evidence" value="ECO:0007669"/>
    <property type="project" value="UniProtKB-SubCell"/>
</dbReference>
<dbReference type="CDD" id="cd00140">
    <property type="entry name" value="beta_clamp"/>
    <property type="match status" value="1"/>
</dbReference>
<evidence type="ECO:0000259" key="9">
    <source>
        <dbReference type="Pfam" id="PF00712"/>
    </source>
</evidence>
<dbReference type="Gene3D" id="3.10.150.10">
    <property type="entry name" value="DNA Polymerase III, subunit A, domain 2"/>
    <property type="match status" value="1"/>
</dbReference>
<keyword evidence="8" id="KW-0238">DNA-binding</keyword>
<feature type="domain" description="DNA polymerase III beta sliding clamp N-terminal" evidence="9">
    <location>
        <begin position="1"/>
        <end position="113"/>
    </location>
</feature>
<dbReference type="InterPro" id="IPR001001">
    <property type="entry name" value="DNA_polIII_beta"/>
</dbReference>
<evidence type="ECO:0000313" key="13">
    <source>
        <dbReference type="Proteomes" id="UP000515913"/>
    </source>
</evidence>
<dbReference type="AlphaFoldDB" id="A0A7G9GXC9"/>
<protein>
    <submittedName>
        <fullName evidence="12">DNA polymerase III subunit beta</fullName>
        <ecNumber evidence="12">2.7.7.7</ecNumber>
    </submittedName>
</protein>
<evidence type="ECO:0000259" key="11">
    <source>
        <dbReference type="Pfam" id="PF02768"/>
    </source>
</evidence>
<keyword evidence="3" id="KW-0963">Cytoplasm</keyword>
<keyword evidence="6" id="KW-0235">DNA replication</keyword>
<dbReference type="Gene3D" id="3.70.10.10">
    <property type="match status" value="1"/>
</dbReference>
<dbReference type="SMART" id="SM00480">
    <property type="entry name" value="POL3Bc"/>
    <property type="match status" value="1"/>
</dbReference>
<evidence type="ECO:0000256" key="5">
    <source>
        <dbReference type="ARBA" id="ARBA00022695"/>
    </source>
</evidence>
<dbReference type="EC" id="2.7.7.7" evidence="12"/>
<evidence type="ECO:0000259" key="10">
    <source>
        <dbReference type="Pfam" id="PF02767"/>
    </source>
</evidence>
<dbReference type="InterPro" id="IPR046938">
    <property type="entry name" value="DNA_clamp_sf"/>
</dbReference>
<dbReference type="RefSeq" id="WP_187422941.1">
    <property type="nucleotide sequence ID" value="NZ_CP060637.1"/>
</dbReference>
<feature type="domain" description="DNA polymerase III beta sliding clamp central" evidence="10">
    <location>
        <begin position="124"/>
        <end position="236"/>
    </location>
</feature>
<evidence type="ECO:0000256" key="6">
    <source>
        <dbReference type="ARBA" id="ARBA00022705"/>
    </source>
</evidence>